<keyword evidence="14" id="KW-1185">Reference proteome</keyword>
<dbReference type="GO" id="GO:0005829">
    <property type="term" value="C:cytosol"/>
    <property type="evidence" value="ECO:0007669"/>
    <property type="project" value="GOC"/>
</dbReference>
<evidence type="ECO:0000256" key="7">
    <source>
        <dbReference type="ARBA" id="ARBA00022490"/>
    </source>
</evidence>
<dbReference type="EMBL" id="JAJSPL020000034">
    <property type="protein sequence ID" value="KAK7736238.1"/>
    <property type="molecule type" value="Genomic_DNA"/>
</dbReference>
<dbReference type="Gene3D" id="3.30.1520.10">
    <property type="entry name" value="Phox-like domain"/>
    <property type="match status" value="1"/>
</dbReference>
<dbReference type="CDD" id="cd07597">
    <property type="entry name" value="BAR_SNX8"/>
    <property type="match status" value="1"/>
</dbReference>
<dbReference type="CDD" id="cd06866">
    <property type="entry name" value="PX_SNX8_Mvp1p_like"/>
    <property type="match status" value="1"/>
</dbReference>
<feature type="domain" description="PX" evidence="12">
    <location>
        <begin position="350"/>
        <end position="464"/>
    </location>
</feature>
<dbReference type="GO" id="GO:0005768">
    <property type="term" value="C:endosome"/>
    <property type="evidence" value="ECO:0007669"/>
    <property type="project" value="TreeGrafter"/>
</dbReference>
<evidence type="ECO:0000313" key="14">
    <source>
        <dbReference type="Proteomes" id="UP001320245"/>
    </source>
</evidence>
<dbReference type="GO" id="GO:0032266">
    <property type="term" value="F:phosphatidylinositol-3-phosphate binding"/>
    <property type="evidence" value="ECO:0007669"/>
    <property type="project" value="TreeGrafter"/>
</dbReference>
<organism evidence="13 14">
    <name type="scientific">Cytospora paraplurivora</name>
    <dbReference type="NCBI Taxonomy" id="2898453"/>
    <lineage>
        <taxon>Eukaryota</taxon>
        <taxon>Fungi</taxon>
        <taxon>Dikarya</taxon>
        <taxon>Ascomycota</taxon>
        <taxon>Pezizomycotina</taxon>
        <taxon>Sordariomycetes</taxon>
        <taxon>Sordariomycetidae</taxon>
        <taxon>Diaporthales</taxon>
        <taxon>Cytosporaceae</taxon>
        <taxon>Cytospora</taxon>
    </lineage>
</organism>
<comment type="caution">
    <text evidence="13">The sequence shown here is derived from an EMBL/GenBank/DDBJ whole genome shotgun (WGS) entry which is preliminary data.</text>
</comment>
<keyword evidence="6" id="KW-0813">Transport</keyword>
<feature type="region of interest" description="Disordered" evidence="11">
    <location>
        <begin position="1"/>
        <end position="45"/>
    </location>
</feature>
<keyword evidence="8" id="KW-0653">Protein transport</keyword>
<dbReference type="InterPro" id="IPR035704">
    <property type="entry name" value="SNX8/Mvp1_PX"/>
</dbReference>
<feature type="region of interest" description="Disordered" evidence="11">
    <location>
        <begin position="296"/>
        <end position="344"/>
    </location>
</feature>
<evidence type="ECO:0000256" key="10">
    <source>
        <dbReference type="ARBA" id="ARBA00072009"/>
    </source>
</evidence>
<evidence type="ECO:0000256" key="3">
    <source>
        <dbReference type="ARBA" id="ARBA00004496"/>
    </source>
</evidence>
<comment type="similarity">
    <text evidence="4">Belongs to the sorting nexin family.</text>
</comment>
<evidence type="ECO:0000256" key="5">
    <source>
        <dbReference type="ARBA" id="ARBA00014268"/>
    </source>
</evidence>
<accession>A0AAN9U1W9</accession>
<evidence type="ECO:0000256" key="9">
    <source>
        <dbReference type="ARBA" id="ARBA00023136"/>
    </source>
</evidence>
<evidence type="ECO:0000256" key="2">
    <source>
        <dbReference type="ARBA" id="ARBA00004287"/>
    </source>
</evidence>
<dbReference type="InterPro" id="IPR001683">
    <property type="entry name" value="PX_dom"/>
</dbReference>
<sequence>MSLFGEPEQDEAPSTRSSQLARSRHSLFDEENSTTASNSLFQDDDIAGSDAASPWALPTPRKQRSRAELLQNILPASDAPRATSRLLMIFGGKVTAGGVMRVLAAAKLGADAQAKITNIISPGGGELSLGRNEFNVLLGLIGLAQEGETVSLDGVDERRRTDKTAAELFARTRDLAAKPPQRPITTPPAKDMAPTQPSLDYTDDPWNTPDLHKDHNCAAEESPSLSSEEPSNGHPAVNGHSNDSVTHDDVVPPSRTTSTFTTSSVASAGESVHASTRETPFIAAALPGGGWGSGDFFSDSPAAGEADHSQVTNPFGVPGGSIGSRETGDQRPGPISGRTIGSGRTGSAVEERIVVNLLPEKEGMFMFQHHNYEVASARRGSKVIRRYSDFVWLLDCLHKRYPFRVLPLLPPKRVALNGTHLSNDGAFIEKRRRGLARFLNALTRHPVLSQEQLVIMFLTVPTELSVWRKQATISVQDEFAGRVLPPNLEDSLPPQLEELFERTRAGVRRSAELYINVCTVMDRLVKRSEGVAADHARVALSLASLTEVTADTYATDTNEVPLLNDGLTAMSKHLRTTQTLLEDEARAWDEGVLEDLKRQRDALVSVRDLFDRRDRLDTDNIPILTRRIENNEAKLANLRAKPPGVVKPGEIERVVEAIIKDKEAIVTQHNRSVFVKECIRDELLTFQSTQYHVTRWNQDWAQERVKYSEILAENWRQLLDELEGMPLGD</sequence>
<protein>
    <recommendedName>
        <fullName evidence="5">Sorting nexin MVP1</fullName>
    </recommendedName>
    <alternativeName>
        <fullName evidence="10">Sorting nexin mvp1</fullName>
    </alternativeName>
</protein>
<dbReference type="PANTHER" id="PTHR47554">
    <property type="entry name" value="SORTING NEXIN MVP1"/>
    <property type="match status" value="1"/>
</dbReference>
<evidence type="ECO:0000256" key="1">
    <source>
        <dbReference type="ARBA" id="ARBA00002474"/>
    </source>
</evidence>
<evidence type="ECO:0000256" key="4">
    <source>
        <dbReference type="ARBA" id="ARBA00010883"/>
    </source>
</evidence>
<dbReference type="GO" id="GO:0042147">
    <property type="term" value="P:retrograde transport, endosome to Golgi"/>
    <property type="evidence" value="ECO:0007669"/>
    <property type="project" value="InterPro"/>
</dbReference>
<feature type="compositionally biased region" description="Polar residues" evidence="11">
    <location>
        <begin position="12"/>
        <end position="21"/>
    </location>
</feature>
<gene>
    <name evidence="13" type="primary">MVP1</name>
    <name evidence="13" type="ORF">SLS53_007073</name>
</gene>
<dbReference type="AlphaFoldDB" id="A0AAN9U1W9"/>
<feature type="compositionally biased region" description="Low complexity" evidence="11">
    <location>
        <begin position="335"/>
        <end position="344"/>
    </location>
</feature>
<feature type="compositionally biased region" description="Low complexity" evidence="11">
    <location>
        <begin position="220"/>
        <end position="230"/>
    </location>
</feature>
<proteinExistence type="inferred from homology"/>
<dbReference type="Pfam" id="PF19566">
    <property type="entry name" value="Snx8_BAR_dom"/>
    <property type="match status" value="1"/>
</dbReference>
<dbReference type="Proteomes" id="UP001320245">
    <property type="component" value="Unassembled WGS sequence"/>
</dbReference>
<dbReference type="Gene3D" id="1.20.1270.60">
    <property type="entry name" value="Arfaptin homology (AH) domain/BAR domain"/>
    <property type="match status" value="1"/>
</dbReference>
<dbReference type="PROSITE" id="PS50195">
    <property type="entry name" value="PX"/>
    <property type="match status" value="1"/>
</dbReference>
<comment type="function">
    <text evidence="1">Required for vacuolar protein sorting.</text>
</comment>
<comment type="subcellular location">
    <subcellularLocation>
        <location evidence="3">Cytoplasm</location>
    </subcellularLocation>
    <subcellularLocation>
        <location evidence="2">Membrane</location>
        <topology evidence="2">Peripheral membrane protein</topology>
        <orientation evidence="2">Cytoplasmic side</orientation>
    </subcellularLocation>
</comment>
<evidence type="ECO:0000313" key="13">
    <source>
        <dbReference type="EMBL" id="KAK7736238.1"/>
    </source>
</evidence>
<dbReference type="InterPro" id="IPR036871">
    <property type="entry name" value="PX_dom_sf"/>
</dbReference>
<dbReference type="PANTHER" id="PTHR47554:SF1">
    <property type="entry name" value="SORTING NEXIN MVP1"/>
    <property type="match status" value="1"/>
</dbReference>
<keyword evidence="7" id="KW-0963">Cytoplasm</keyword>
<evidence type="ECO:0000256" key="6">
    <source>
        <dbReference type="ARBA" id="ARBA00022448"/>
    </source>
</evidence>
<dbReference type="InterPro" id="IPR027267">
    <property type="entry name" value="AH/BAR_dom_sf"/>
</dbReference>
<evidence type="ECO:0000259" key="12">
    <source>
        <dbReference type="PROSITE" id="PS50195"/>
    </source>
</evidence>
<dbReference type="GO" id="GO:0016020">
    <property type="term" value="C:membrane"/>
    <property type="evidence" value="ECO:0007669"/>
    <property type="project" value="UniProtKB-SubCell"/>
</dbReference>
<reference evidence="13 14" key="1">
    <citation type="journal article" date="2023" name="PLoS ONE">
        <title>Cytospora paraplurivora sp. nov. isolated from orchards with fruit tree decline syndrome in Ontario, Canada.</title>
        <authorList>
            <person name="Ilyukhin E."/>
            <person name="Nguyen H.D.T."/>
            <person name="Castle A.J."/>
            <person name="Ellouze W."/>
        </authorList>
    </citation>
    <scope>NUCLEOTIDE SEQUENCE [LARGE SCALE GENOMIC DNA]</scope>
    <source>
        <strain evidence="13 14">FDS-564</strain>
    </source>
</reference>
<dbReference type="FunFam" id="1.20.1270.60:FF:000072">
    <property type="entry name" value="Sorting nexin MVP1"/>
    <property type="match status" value="1"/>
</dbReference>
<keyword evidence="9" id="KW-0472">Membrane</keyword>
<feature type="compositionally biased region" description="Low complexity" evidence="11">
    <location>
        <begin position="254"/>
        <end position="267"/>
    </location>
</feature>
<evidence type="ECO:0000256" key="8">
    <source>
        <dbReference type="ARBA" id="ARBA00022927"/>
    </source>
</evidence>
<dbReference type="SMART" id="SM00312">
    <property type="entry name" value="PX"/>
    <property type="match status" value="1"/>
</dbReference>
<dbReference type="InterPro" id="IPR045734">
    <property type="entry name" value="Snx8_BAR_dom"/>
</dbReference>
<dbReference type="FunFam" id="3.30.1520.10:FF:000037">
    <property type="entry name" value="Sorting nexin mvp-1"/>
    <property type="match status" value="1"/>
</dbReference>
<evidence type="ECO:0000256" key="11">
    <source>
        <dbReference type="SAM" id="MobiDB-lite"/>
    </source>
</evidence>
<dbReference type="InterPro" id="IPR028662">
    <property type="entry name" value="SNX8/Mvp1"/>
</dbReference>
<name>A0AAN9U1W9_9PEZI</name>
<dbReference type="Pfam" id="PF00787">
    <property type="entry name" value="PX"/>
    <property type="match status" value="1"/>
</dbReference>
<dbReference type="SUPFAM" id="SSF64268">
    <property type="entry name" value="PX domain"/>
    <property type="match status" value="1"/>
</dbReference>
<feature type="region of interest" description="Disordered" evidence="11">
    <location>
        <begin position="171"/>
        <end position="274"/>
    </location>
</feature>
<dbReference type="GO" id="GO:0006623">
    <property type="term" value="P:protein targeting to vacuole"/>
    <property type="evidence" value="ECO:0007669"/>
    <property type="project" value="TreeGrafter"/>
</dbReference>